<feature type="non-terminal residue" evidence="2">
    <location>
        <position position="511"/>
    </location>
</feature>
<dbReference type="Pfam" id="PF12697">
    <property type="entry name" value="Abhydrolase_6"/>
    <property type="match status" value="1"/>
</dbReference>
<dbReference type="Proteomes" id="UP000604046">
    <property type="component" value="Unassembled WGS sequence"/>
</dbReference>
<comment type="caution">
    <text evidence="2">The sequence shown here is derived from an EMBL/GenBank/DDBJ whole genome shotgun (WGS) entry which is preliminary data.</text>
</comment>
<protein>
    <submittedName>
        <fullName evidence="2">Pip protein</fullName>
    </submittedName>
</protein>
<dbReference type="InterPro" id="IPR000073">
    <property type="entry name" value="AB_hydrolase_1"/>
</dbReference>
<gene>
    <name evidence="2" type="primary">pip</name>
    <name evidence="2" type="ORF">SNAT2548_LOCUS7568</name>
</gene>
<dbReference type="Gene3D" id="3.40.50.1820">
    <property type="entry name" value="alpha/beta hydrolase"/>
    <property type="match status" value="1"/>
</dbReference>
<evidence type="ECO:0000313" key="3">
    <source>
        <dbReference type="Proteomes" id="UP000604046"/>
    </source>
</evidence>
<accession>A0A812K222</accession>
<feature type="domain" description="AB hydrolase-1" evidence="1">
    <location>
        <begin position="114"/>
        <end position="391"/>
    </location>
</feature>
<dbReference type="EMBL" id="CAJNDS010000526">
    <property type="protein sequence ID" value="CAE7215646.1"/>
    <property type="molecule type" value="Genomic_DNA"/>
</dbReference>
<dbReference type="SUPFAM" id="SSF53474">
    <property type="entry name" value="alpha/beta-Hydrolases"/>
    <property type="match status" value="1"/>
</dbReference>
<dbReference type="AlphaFoldDB" id="A0A812K222"/>
<dbReference type="OrthoDB" id="190201at2759"/>
<name>A0A812K222_9DINO</name>
<organism evidence="2 3">
    <name type="scientific">Symbiodinium natans</name>
    <dbReference type="NCBI Taxonomy" id="878477"/>
    <lineage>
        <taxon>Eukaryota</taxon>
        <taxon>Sar</taxon>
        <taxon>Alveolata</taxon>
        <taxon>Dinophyceae</taxon>
        <taxon>Suessiales</taxon>
        <taxon>Symbiodiniaceae</taxon>
        <taxon>Symbiodinium</taxon>
    </lineage>
</organism>
<reference evidence="2" key="1">
    <citation type="submission" date="2021-02" db="EMBL/GenBank/DDBJ databases">
        <authorList>
            <person name="Dougan E. K."/>
            <person name="Rhodes N."/>
            <person name="Thang M."/>
            <person name="Chan C."/>
        </authorList>
    </citation>
    <scope>NUCLEOTIDE SEQUENCE</scope>
</reference>
<proteinExistence type="predicted"/>
<evidence type="ECO:0000259" key="1">
    <source>
        <dbReference type="Pfam" id="PF12697"/>
    </source>
</evidence>
<dbReference type="InterPro" id="IPR029058">
    <property type="entry name" value="AB_hydrolase_fold"/>
</dbReference>
<keyword evidence="3" id="KW-1185">Reference proteome</keyword>
<sequence length="511" mass="56143">MEVVPWSPQGLSRPQAVRELRAVGSRIQATRPRQHAHCGAAPALCAALALQIGGKQQRPSRACIARSSMQGPLERHLWEAGNSYDLLEVTVRQGEHTIKLKRYAEQGRSGKAAVLILHDGPGLPSRYLEPLAARLCAGRICFMYDQLGCGISAANGSLSEEGEIQPAVADLRDVLMFLRELGQAEVHVVAHGFGGALIMQAMVRDRLWSDPAESLIPQLKSVCLIGVPCNVAQADAEAHSLMEACVTEVGDSDAAKSFWYRHVCALKPQPECLGEAYKSSFGQRWGPLRGWDWKLESPDGTLVGRWMLRGKGALPDWDLKRTEVEHLYAREASLPPILCLRGQHDFVTKDCLDAWRGVADARGRASGYFTESELGGCGHHAHLEAPDPVAATLRLWLLDVEDGGLFRCDEPEPPPEHSAAAKHCRPLWREEARQALADWASQMCWESARRAPERPGAWRSVGQGLPHRDAFAPSRTARRLAEWAWELPTQECGSAAQTNTPEVCTIGTLLE</sequence>
<evidence type="ECO:0000313" key="2">
    <source>
        <dbReference type="EMBL" id="CAE7215646.1"/>
    </source>
</evidence>